<dbReference type="Proteomes" id="UP000031671">
    <property type="component" value="Unassembled WGS sequence"/>
</dbReference>
<protein>
    <recommendedName>
        <fullName evidence="1">Peptidase M15A C-terminal domain-containing protein</fullName>
    </recommendedName>
</protein>
<dbReference type="AlphaFoldDB" id="A0A0B8NQM8"/>
<reference evidence="2 3" key="2">
    <citation type="submission" date="2015-01" db="EMBL/GenBank/DDBJ databases">
        <authorList>
            <consortium name="NBRP consortium"/>
            <person name="Sawabe T."/>
            <person name="Meirelles P."/>
            <person name="Feng G."/>
            <person name="Sayaka M."/>
            <person name="Hattori M."/>
            <person name="Ohkuma M."/>
        </authorList>
    </citation>
    <scope>NUCLEOTIDE SEQUENCE [LARGE SCALE GENOMIC DNA]</scope>
    <source>
        <strain evidence="3">JCM 19231</strain>
    </source>
</reference>
<sequence length="212" mass="24049">MFRFLILALVGFSFVASGNDLMKLYKSENEIEYSDLVIDVKGYKVPTRAAFRGWMLMNRAEDRVQEIADQLIAAGITEEPLKTMPMHLILLQGTNWAMNGTSVFTVPDKKQVPNMVRTVKFIQEHVEPVTGPLIPVSGDRDQYYNQTSGGATKSKHLSFCALDLVPINDVSREELHKMLWQVYNKAGRENNMGLGLYSGVRFHIDTCGFRNW</sequence>
<dbReference type="InterPro" id="IPR009045">
    <property type="entry name" value="Zn_M74/Hedgehog-like"/>
</dbReference>
<dbReference type="Gene3D" id="3.30.1380.10">
    <property type="match status" value="1"/>
</dbReference>
<evidence type="ECO:0000313" key="3">
    <source>
        <dbReference type="Proteomes" id="UP000031671"/>
    </source>
</evidence>
<dbReference type="Pfam" id="PF08291">
    <property type="entry name" value="Peptidase_M15_3"/>
    <property type="match status" value="1"/>
</dbReference>
<keyword evidence="3" id="KW-1185">Reference proteome</keyword>
<evidence type="ECO:0000313" key="2">
    <source>
        <dbReference type="EMBL" id="GAM56276.1"/>
    </source>
</evidence>
<name>A0A0B8NQM8_9VIBR</name>
<comment type="caution">
    <text evidence="2">The sequence shown here is derived from an EMBL/GenBank/DDBJ whole genome shotgun (WGS) entry which is preliminary data.</text>
</comment>
<organism evidence="2 3">
    <name type="scientific">Vibrio ishigakensis</name>
    <dbReference type="NCBI Taxonomy" id="1481914"/>
    <lineage>
        <taxon>Bacteria</taxon>
        <taxon>Pseudomonadati</taxon>
        <taxon>Pseudomonadota</taxon>
        <taxon>Gammaproteobacteria</taxon>
        <taxon>Vibrionales</taxon>
        <taxon>Vibrionaceae</taxon>
        <taxon>Vibrio</taxon>
    </lineage>
</organism>
<dbReference type="SUPFAM" id="SSF55166">
    <property type="entry name" value="Hedgehog/DD-peptidase"/>
    <property type="match status" value="1"/>
</dbReference>
<dbReference type="InterPro" id="IPR013230">
    <property type="entry name" value="Peptidase_M15A_C"/>
</dbReference>
<evidence type="ECO:0000259" key="1">
    <source>
        <dbReference type="Pfam" id="PF08291"/>
    </source>
</evidence>
<reference evidence="2 3" key="1">
    <citation type="submission" date="2015-01" db="EMBL/GenBank/DDBJ databases">
        <title>Vibrio sp. C1 JCM 19231 whole genome shotgun sequence.</title>
        <authorList>
            <person name="Sawabe T."/>
            <person name="Meirelles P."/>
            <person name="Feng G."/>
            <person name="Sayaka M."/>
            <person name="Hattori M."/>
            <person name="Ohkuma M."/>
        </authorList>
    </citation>
    <scope>NUCLEOTIDE SEQUENCE [LARGE SCALE GENOMIC DNA]</scope>
    <source>
        <strain evidence="3">JCM 19231</strain>
    </source>
</reference>
<proteinExistence type="predicted"/>
<gene>
    <name evidence="2" type="ORF">JCM19231_2530</name>
</gene>
<dbReference type="EMBL" id="BBRZ01000026">
    <property type="protein sequence ID" value="GAM56276.1"/>
    <property type="molecule type" value="Genomic_DNA"/>
</dbReference>
<accession>A0A0B8NQM8</accession>
<dbReference type="RefSeq" id="WP_261835887.1">
    <property type="nucleotide sequence ID" value="NZ_AP024882.1"/>
</dbReference>
<feature type="domain" description="Peptidase M15A C-terminal" evidence="1">
    <location>
        <begin position="112"/>
        <end position="183"/>
    </location>
</feature>